<feature type="compositionally biased region" description="Low complexity" evidence="1">
    <location>
        <begin position="167"/>
        <end position="201"/>
    </location>
</feature>
<feature type="compositionally biased region" description="Low complexity" evidence="1">
    <location>
        <begin position="22"/>
        <end position="57"/>
    </location>
</feature>
<organism evidence="2 3">
    <name type="scientific">Jaapia argillacea MUCL 33604</name>
    <dbReference type="NCBI Taxonomy" id="933084"/>
    <lineage>
        <taxon>Eukaryota</taxon>
        <taxon>Fungi</taxon>
        <taxon>Dikarya</taxon>
        <taxon>Basidiomycota</taxon>
        <taxon>Agaricomycotina</taxon>
        <taxon>Agaricomycetes</taxon>
        <taxon>Agaricomycetidae</taxon>
        <taxon>Jaapiales</taxon>
        <taxon>Jaapiaceae</taxon>
        <taxon>Jaapia</taxon>
    </lineage>
</organism>
<protein>
    <submittedName>
        <fullName evidence="2">Uncharacterized protein</fullName>
    </submittedName>
</protein>
<dbReference type="EMBL" id="KL197716">
    <property type="protein sequence ID" value="KDQ59246.1"/>
    <property type="molecule type" value="Genomic_DNA"/>
</dbReference>
<dbReference type="STRING" id="933084.A0A067Q9H9"/>
<evidence type="ECO:0000256" key="1">
    <source>
        <dbReference type="SAM" id="MobiDB-lite"/>
    </source>
</evidence>
<sequence length="329" mass="36000">MTTNNPFIDQSAAAYSRFPDIGAQQSPSPPGSGQYSTWIQPQYTQQPTQQPSPAAYPNQSMYLQQQQQPQAAWGQGVYSNPTGFQPSSSFGQQLAVGGVPQPYQNQYANGAAGYYAQPQQPQQPQFTGYASPSPYGSVYPQQGQAQAQYQTPQAYLAEFDPYSAIGQQQWSQGQQPQQQQPQTTSTTTSSHSRSPSASGSPHPRDYIRTHKPELESWDPYAWKQLKNACDTLMSAWEARKNEIGSRLGQLGQMGSGAGGWYGVDQERSRLGELLKEAQGNFNSIAASSIQLTEVFSGYRLSSDLASKRRVREAVNAAVQALPDWPPSGI</sequence>
<reference evidence="3" key="1">
    <citation type="journal article" date="2014" name="Proc. Natl. Acad. Sci. U.S.A.">
        <title>Extensive sampling of basidiomycete genomes demonstrates inadequacy of the white-rot/brown-rot paradigm for wood decay fungi.</title>
        <authorList>
            <person name="Riley R."/>
            <person name="Salamov A.A."/>
            <person name="Brown D.W."/>
            <person name="Nagy L.G."/>
            <person name="Floudas D."/>
            <person name="Held B.W."/>
            <person name="Levasseur A."/>
            <person name="Lombard V."/>
            <person name="Morin E."/>
            <person name="Otillar R."/>
            <person name="Lindquist E.A."/>
            <person name="Sun H."/>
            <person name="LaButti K.M."/>
            <person name="Schmutz J."/>
            <person name="Jabbour D."/>
            <person name="Luo H."/>
            <person name="Baker S.E."/>
            <person name="Pisabarro A.G."/>
            <person name="Walton J.D."/>
            <person name="Blanchette R.A."/>
            <person name="Henrissat B."/>
            <person name="Martin F."/>
            <person name="Cullen D."/>
            <person name="Hibbett D.S."/>
            <person name="Grigoriev I.V."/>
        </authorList>
    </citation>
    <scope>NUCLEOTIDE SEQUENCE [LARGE SCALE GENOMIC DNA]</scope>
    <source>
        <strain evidence="3">MUCL 33604</strain>
    </source>
</reference>
<dbReference type="InParanoid" id="A0A067Q9H9"/>
<proteinExistence type="predicted"/>
<feature type="compositionally biased region" description="Low complexity" evidence="1">
    <location>
        <begin position="64"/>
        <end position="76"/>
    </location>
</feature>
<feature type="compositionally biased region" description="Polar residues" evidence="1">
    <location>
        <begin position="77"/>
        <end position="92"/>
    </location>
</feature>
<feature type="region of interest" description="Disordered" evidence="1">
    <location>
        <begin position="1"/>
        <end position="151"/>
    </location>
</feature>
<evidence type="ECO:0000313" key="3">
    <source>
        <dbReference type="Proteomes" id="UP000027265"/>
    </source>
</evidence>
<evidence type="ECO:0000313" key="2">
    <source>
        <dbReference type="EMBL" id="KDQ59246.1"/>
    </source>
</evidence>
<gene>
    <name evidence="2" type="ORF">JAAARDRAFT_33968</name>
</gene>
<keyword evidence="3" id="KW-1185">Reference proteome</keyword>
<dbReference type="AlphaFoldDB" id="A0A067Q9H9"/>
<feature type="compositionally biased region" description="Low complexity" evidence="1">
    <location>
        <begin position="103"/>
        <end position="125"/>
    </location>
</feature>
<dbReference type="OrthoDB" id="3253876at2759"/>
<feature type="compositionally biased region" description="Low complexity" evidence="1">
    <location>
        <begin position="139"/>
        <end position="151"/>
    </location>
</feature>
<feature type="region of interest" description="Disordered" evidence="1">
    <location>
        <begin position="166"/>
        <end position="207"/>
    </location>
</feature>
<accession>A0A067Q9H9</accession>
<dbReference type="HOGENOM" id="CLU_077716_0_0_1"/>
<dbReference type="Proteomes" id="UP000027265">
    <property type="component" value="Unassembled WGS sequence"/>
</dbReference>
<name>A0A067Q9H9_9AGAM</name>